<comment type="caution">
    <text evidence="2">The sequence shown here is derived from an EMBL/GenBank/DDBJ whole genome shotgun (WGS) entry which is preliminary data.</text>
</comment>
<sequence length="77" mass="8683">MRHKPPHAFGRRDHTGREDRAQKLKAKAAETLHETAFSVFTIEPVYPDDDTAEAVIIITKTISYLGILDGWDEGESM</sequence>
<gene>
    <name evidence="2" type="ORF">A2V81_00735</name>
</gene>
<organism evidence="2 3">
    <name type="scientific">Candidatus Abawacabacteria bacterium RBG_16_42_10</name>
    <dbReference type="NCBI Taxonomy" id="1817814"/>
    <lineage>
        <taxon>Bacteria</taxon>
        <taxon>Candidatus Abawacaibacteriota</taxon>
    </lineage>
</organism>
<evidence type="ECO:0000313" key="2">
    <source>
        <dbReference type="EMBL" id="OGC81325.1"/>
    </source>
</evidence>
<evidence type="ECO:0000256" key="1">
    <source>
        <dbReference type="SAM" id="MobiDB-lite"/>
    </source>
</evidence>
<name>A0A1F4XHY0_9BACT</name>
<feature type="compositionally biased region" description="Basic and acidic residues" evidence="1">
    <location>
        <begin position="10"/>
        <end position="22"/>
    </location>
</feature>
<dbReference type="EMBL" id="MEWR01000028">
    <property type="protein sequence ID" value="OGC81325.1"/>
    <property type="molecule type" value="Genomic_DNA"/>
</dbReference>
<evidence type="ECO:0000313" key="3">
    <source>
        <dbReference type="Proteomes" id="UP000177614"/>
    </source>
</evidence>
<feature type="region of interest" description="Disordered" evidence="1">
    <location>
        <begin position="1"/>
        <end position="22"/>
    </location>
</feature>
<reference evidence="2 3" key="1">
    <citation type="journal article" date="2016" name="Nat. Commun.">
        <title>Thousands of microbial genomes shed light on interconnected biogeochemical processes in an aquifer system.</title>
        <authorList>
            <person name="Anantharaman K."/>
            <person name="Brown C.T."/>
            <person name="Hug L.A."/>
            <person name="Sharon I."/>
            <person name="Castelle C.J."/>
            <person name="Probst A.J."/>
            <person name="Thomas B.C."/>
            <person name="Singh A."/>
            <person name="Wilkins M.J."/>
            <person name="Karaoz U."/>
            <person name="Brodie E.L."/>
            <person name="Williams K.H."/>
            <person name="Hubbard S.S."/>
            <person name="Banfield J.F."/>
        </authorList>
    </citation>
    <scope>NUCLEOTIDE SEQUENCE [LARGE SCALE GENOMIC DNA]</scope>
</reference>
<dbReference type="Proteomes" id="UP000177614">
    <property type="component" value="Unassembled WGS sequence"/>
</dbReference>
<protein>
    <submittedName>
        <fullName evidence="2">Uncharacterized protein</fullName>
    </submittedName>
</protein>
<proteinExistence type="predicted"/>
<dbReference type="AlphaFoldDB" id="A0A1F4XHY0"/>
<accession>A0A1F4XHY0</accession>